<dbReference type="InterPro" id="IPR027417">
    <property type="entry name" value="P-loop_NTPase"/>
</dbReference>
<proteinExistence type="predicted"/>
<organism evidence="1">
    <name type="scientific">Candidatus Heimdallarchaeum endolithica</name>
    <dbReference type="NCBI Taxonomy" id="2876572"/>
    <lineage>
        <taxon>Archaea</taxon>
        <taxon>Promethearchaeati</taxon>
        <taxon>Candidatus Heimdallarchaeota</taxon>
        <taxon>Candidatus Heimdallarchaeia (ex Rinke et al. 2021) (nom. nud.)</taxon>
        <taxon>Candidatus Heimdallarchaeales</taxon>
        <taxon>Candidatus Heimdallarchaeaceae</taxon>
        <taxon>Candidatus Heimdallarchaeum</taxon>
    </lineage>
</organism>
<reference evidence="1" key="1">
    <citation type="journal article" date="2022" name="Nat. Microbiol.">
        <title>Unique mobile elements and scalable gene flow at the prokaryote-eukaryote boundary revealed by circularized Asgard archaea genomes.</title>
        <authorList>
            <person name="Wu F."/>
            <person name="Speth D.R."/>
            <person name="Philosof A."/>
            <person name="Cremiere A."/>
            <person name="Narayanan A."/>
            <person name="Barco R.A."/>
            <person name="Connon S.A."/>
            <person name="Amend J.P."/>
            <person name="Antoshechkin I.A."/>
            <person name="Orphan V.J."/>
        </authorList>
    </citation>
    <scope>NUCLEOTIDE SEQUENCE</scope>
    <source>
        <strain evidence="1">PR6</strain>
    </source>
</reference>
<evidence type="ECO:0008006" key="2">
    <source>
        <dbReference type="Google" id="ProtNLM"/>
    </source>
</evidence>
<dbReference type="EMBL" id="CP084167">
    <property type="protein sequence ID" value="UJG44866.1"/>
    <property type="molecule type" value="Genomic_DNA"/>
</dbReference>
<dbReference type="Proteomes" id="UP001200513">
    <property type="component" value="Chromosome"/>
</dbReference>
<evidence type="ECO:0000313" key="1">
    <source>
        <dbReference type="EMBL" id="UJG44866.1"/>
    </source>
</evidence>
<dbReference type="Gene3D" id="3.40.50.300">
    <property type="entry name" value="P-loop containing nucleotide triphosphate hydrolases"/>
    <property type="match status" value="1"/>
</dbReference>
<accession>A0A9Y1BTC0</accession>
<dbReference type="SUPFAM" id="SSF52540">
    <property type="entry name" value="P-loop containing nucleoside triphosphate hydrolases"/>
    <property type="match status" value="1"/>
</dbReference>
<protein>
    <recommendedName>
        <fullName evidence="2">2-phosphoglycerate kinase</fullName>
    </recommendedName>
</protein>
<dbReference type="AlphaFoldDB" id="A0A9Y1BTC0"/>
<name>A0A9Y1BTC0_9ARCH</name>
<dbReference type="PANTHER" id="PTHR33477">
    <property type="entry name" value="P-LOOP NTPASE DOMAIN-CONTAINING PROTEIN LPA1 HOMOLOG 1"/>
    <property type="match status" value="1"/>
</dbReference>
<sequence>MNFESPIYVKREQASYLFSRGILATRLEVIGLKFQQAYELSNKIYLKIKKLHKNTISKSKLDEFVYNSIKQEYSKELAEEYLMIEKLRDTSIPLWIVIAGAIGVGKSTLSRKIASDFGIRHVIGTDIVRDILRKTLSKDIAPQLHTPSYLAYKTLRPIYNTRYDEVIIGYENHSKYVNIGIEALLNRAAMENISIIIEGEHLLPSFFDKETIKISNLIYITISLEDEKVHLENLSSQYSREKDELIKHFKNIRKIHDFLVHETKIRKLPVIESNDKEAVLANVRKYIIEKTKKVIF</sequence>
<gene>
    <name evidence="1" type="ORF">K9W46_06695</name>
</gene>
<dbReference type="PANTHER" id="PTHR33477:SF3">
    <property type="entry name" value="P-LOOP NTPASE DOMAIN-CONTAINING PROTEIN LPA1 HOMOLOG 1"/>
    <property type="match status" value="1"/>
</dbReference>